<dbReference type="PANTHER" id="PTHR43156">
    <property type="entry name" value="STAGE II SPORULATION PROTEIN E-RELATED"/>
    <property type="match status" value="1"/>
</dbReference>
<dbReference type="Gene3D" id="3.60.40.10">
    <property type="entry name" value="PPM-type phosphatase domain"/>
    <property type="match status" value="1"/>
</dbReference>
<sequence>MTILIVDDHKVNLFVIEKILKNAGYDQYVSFTSAKELFAYLHLGEEHAPKPPADCILMDIMMPEIDGIEACRMLQQSPRFRDIPVIFLTALDDAQKLAEALNVGGIDYITKPINKVELIARIKVALRLKEEKDWHAEQEKHLKDELDLAMQVQRTLLSEPIKENCLSITSSYKPAHQLAGDLYYWYKIDDHRYSLMLLDVMGHGISASLVCMFISSKLRDLMQSKADPETVMQKLNELILYLNKGGGMQHYFTAIYLVLDCAGKTIEYVNAGHPPAFALVDEKEVVPLSEGGCAVGFFPQLKVEKQVLHYHESLQLLLFTDGVMEALDSDSRDGLKILQHLASSAWPPEKAASPLDAILAKEQQEQQPNDMCVVLVQAN</sequence>
<dbReference type="SMART" id="SM00448">
    <property type="entry name" value="REC"/>
    <property type="match status" value="1"/>
</dbReference>
<accession>A0A150JNG3</accession>
<dbReference type="Gene3D" id="3.40.50.2300">
    <property type="match status" value="1"/>
</dbReference>
<organism evidence="4 5">
    <name type="scientific">Heyndrickxia coagulans</name>
    <name type="common">Weizmannia coagulans</name>
    <dbReference type="NCBI Taxonomy" id="1398"/>
    <lineage>
        <taxon>Bacteria</taxon>
        <taxon>Bacillati</taxon>
        <taxon>Bacillota</taxon>
        <taxon>Bacilli</taxon>
        <taxon>Bacillales</taxon>
        <taxon>Bacillaceae</taxon>
        <taxon>Heyndrickxia</taxon>
    </lineage>
</organism>
<evidence type="ECO:0000313" key="4">
    <source>
        <dbReference type="EMBL" id="KYC58769.1"/>
    </source>
</evidence>
<dbReference type="AlphaFoldDB" id="A0A150JNG3"/>
<gene>
    <name evidence="4" type="ORF">B4098_2461</name>
</gene>
<dbReference type="GO" id="GO:0016791">
    <property type="term" value="F:phosphatase activity"/>
    <property type="evidence" value="ECO:0007669"/>
    <property type="project" value="TreeGrafter"/>
</dbReference>
<dbReference type="InterPro" id="IPR052016">
    <property type="entry name" value="Bact_Sigma-Reg"/>
</dbReference>
<evidence type="ECO:0000256" key="1">
    <source>
        <dbReference type="ARBA" id="ARBA00022801"/>
    </source>
</evidence>
<dbReference type="PANTHER" id="PTHR43156:SF14">
    <property type="entry name" value="PHOSPHOSERINE PHOSPHATASE RSBP"/>
    <property type="match status" value="1"/>
</dbReference>
<comment type="caution">
    <text evidence="4">The sequence shown here is derived from an EMBL/GenBank/DDBJ whole genome shotgun (WGS) entry which is preliminary data.</text>
</comment>
<evidence type="ECO:0000256" key="2">
    <source>
        <dbReference type="PROSITE-ProRule" id="PRU00169"/>
    </source>
</evidence>
<dbReference type="InterPro" id="IPR001932">
    <property type="entry name" value="PPM-type_phosphatase-like_dom"/>
</dbReference>
<dbReference type="InterPro" id="IPR036457">
    <property type="entry name" value="PPM-type-like_dom_sf"/>
</dbReference>
<dbReference type="RefSeq" id="WP_061567100.1">
    <property type="nucleotide sequence ID" value="NZ_LQYG01000120.1"/>
</dbReference>
<protein>
    <recommendedName>
        <fullName evidence="3">Response regulatory domain-containing protein</fullName>
    </recommendedName>
</protein>
<dbReference type="GO" id="GO:0000160">
    <property type="term" value="P:phosphorelay signal transduction system"/>
    <property type="evidence" value="ECO:0007669"/>
    <property type="project" value="InterPro"/>
</dbReference>
<dbReference type="PATRIC" id="fig|1398.26.peg.2476"/>
<dbReference type="SMART" id="SM00331">
    <property type="entry name" value="PP2C_SIG"/>
    <property type="match status" value="1"/>
</dbReference>
<evidence type="ECO:0000313" key="5">
    <source>
        <dbReference type="Proteomes" id="UP000075288"/>
    </source>
</evidence>
<evidence type="ECO:0000259" key="3">
    <source>
        <dbReference type="PROSITE" id="PS50110"/>
    </source>
</evidence>
<dbReference type="Pfam" id="PF07228">
    <property type="entry name" value="SpoIIE"/>
    <property type="match status" value="1"/>
</dbReference>
<dbReference type="Pfam" id="PF00072">
    <property type="entry name" value="Response_reg"/>
    <property type="match status" value="1"/>
</dbReference>
<dbReference type="InterPro" id="IPR011006">
    <property type="entry name" value="CheY-like_superfamily"/>
</dbReference>
<dbReference type="Proteomes" id="UP000075288">
    <property type="component" value="Unassembled WGS sequence"/>
</dbReference>
<dbReference type="EMBL" id="LQYG01000120">
    <property type="protein sequence ID" value="KYC58769.1"/>
    <property type="molecule type" value="Genomic_DNA"/>
</dbReference>
<dbReference type="InterPro" id="IPR001789">
    <property type="entry name" value="Sig_transdc_resp-reg_receiver"/>
</dbReference>
<proteinExistence type="predicted"/>
<dbReference type="PROSITE" id="PS50110">
    <property type="entry name" value="RESPONSE_REGULATORY"/>
    <property type="match status" value="1"/>
</dbReference>
<feature type="domain" description="Response regulatory" evidence="3">
    <location>
        <begin position="2"/>
        <end position="126"/>
    </location>
</feature>
<keyword evidence="1" id="KW-0378">Hydrolase</keyword>
<reference evidence="4 5" key="1">
    <citation type="submission" date="2016-01" db="EMBL/GenBank/DDBJ databases">
        <title>Genome Sequences of Twelve Sporeforming Bacillus Species Isolated from Foods.</title>
        <authorList>
            <person name="Berendsen E.M."/>
            <person name="Wells-Bennik M.H."/>
            <person name="Krawcyk A.O."/>
            <person name="De Jong A."/>
            <person name="Holsappel S."/>
            <person name="Eijlander R.T."/>
            <person name="Kuipers O.P."/>
        </authorList>
    </citation>
    <scope>NUCLEOTIDE SEQUENCE [LARGE SCALE GENOMIC DNA]</scope>
    <source>
        <strain evidence="4 5">B4098</strain>
    </source>
</reference>
<dbReference type="SUPFAM" id="SSF52172">
    <property type="entry name" value="CheY-like"/>
    <property type="match status" value="1"/>
</dbReference>
<name>A0A150JNG3_HEYCO</name>
<keyword evidence="2" id="KW-0597">Phosphoprotein</keyword>
<dbReference type="SUPFAM" id="SSF81606">
    <property type="entry name" value="PP2C-like"/>
    <property type="match status" value="1"/>
</dbReference>
<feature type="modified residue" description="4-aspartylphosphate" evidence="2">
    <location>
        <position position="59"/>
    </location>
</feature>